<protein>
    <submittedName>
        <fullName evidence="1">Uncharacterized protein</fullName>
    </submittedName>
</protein>
<dbReference type="RefSeq" id="WP_160985991.1">
    <property type="nucleotide sequence ID" value="NZ_WVTD01000007.1"/>
</dbReference>
<name>A0A7X4K7N6_9SPHN</name>
<comment type="caution">
    <text evidence="1">The sequence shown here is derived from an EMBL/GenBank/DDBJ whole genome shotgun (WGS) entry which is preliminary data.</text>
</comment>
<evidence type="ECO:0000313" key="1">
    <source>
        <dbReference type="EMBL" id="MYL98350.1"/>
    </source>
</evidence>
<gene>
    <name evidence="1" type="ORF">GR702_11305</name>
</gene>
<organism evidence="1 2">
    <name type="scientific">Novosphingobium silvae</name>
    <dbReference type="NCBI Taxonomy" id="2692619"/>
    <lineage>
        <taxon>Bacteria</taxon>
        <taxon>Pseudomonadati</taxon>
        <taxon>Pseudomonadota</taxon>
        <taxon>Alphaproteobacteria</taxon>
        <taxon>Sphingomonadales</taxon>
        <taxon>Sphingomonadaceae</taxon>
        <taxon>Novosphingobium</taxon>
    </lineage>
</organism>
<keyword evidence="2" id="KW-1185">Reference proteome</keyword>
<accession>A0A7X4K7N6</accession>
<dbReference type="EMBL" id="WVTD01000007">
    <property type="protein sequence ID" value="MYL98350.1"/>
    <property type="molecule type" value="Genomic_DNA"/>
</dbReference>
<dbReference type="AlphaFoldDB" id="A0A7X4K7N6"/>
<reference evidence="1 2" key="1">
    <citation type="submission" date="2019-12" db="EMBL/GenBank/DDBJ databases">
        <authorList>
            <person name="Feng G."/>
            <person name="Zhu H."/>
        </authorList>
    </citation>
    <scope>NUCLEOTIDE SEQUENCE [LARGE SCALE GENOMIC DNA]</scope>
    <source>
        <strain evidence="1 2">FGD1</strain>
    </source>
</reference>
<dbReference type="Proteomes" id="UP000465810">
    <property type="component" value="Unassembled WGS sequence"/>
</dbReference>
<evidence type="ECO:0000313" key="2">
    <source>
        <dbReference type="Proteomes" id="UP000465810"/>
    </source>
</evidence>
<sequence length="150" mass="16469">MHRDVASRFVVGVGFRRCRLMTTLRPISGFLKVIVRRSRNLWRGNNLGEVSEIGCDRVDQRPDLLLAFLKPLAVTAAVATTCPSSSECRRASALEGPFKIFTSARSPCVYKSGKGDVRQGLSAFYHPTSTHFPPLSAKALDLQARGSPVH</sequence>
<proteinExistence type="predicted"/>